<evidence type="ECO:0000313" key="1">
    <source>
        <dbReference type="EMBL" id="CAG8325465.1"/>
    </source>
</evidence>
<gene>
    <name evidence="1" type="ORF">PSALAMII_LOCUS2515</name>
</gene>
<reference evidence="1" key="1">
    <citation type="submission" date="2021-07" db="EMBL/GenBank/DDBJ databases">
        <authorList>
            <person name="Branca A.L. A."/>
        </authorList>
    </citation>
    <scope>NUCLEOTIDE SEQUENCE</scope>
</reference>
<name>A0A9W4IQS4_9EURO</name>
<sequence>MPVGIETLPLELQEAILDFIFNRKPPVRLADGETPKPRIPQLRDPLAILAQARPQWRAIIQSRLYSHIRIKASATGLRECKQWFTDHPYLAEHVKHIEFWLPVWGPLNADGNPVGRPQRLTAALTPDGRLTFIDETKYPNAQGNASLNEIFHVVKRFFPSAITMTIDGGEKHRIQPAEIRFDLDSDGTVLLPLTKLDKIGTLVMRGAWNLVRRWETWREIEAALPNMTGLHCLYSHAHNGNYMTTLYLAADFPEKLEHLNLTLEGYSDRRDNIHNNIPKPILLPICQSLGVATYQLKTLTLTGRVCTDFFNALLCHGRRVSAGISPLRTIDITVKGCCFHQVAQDEHGNDRVVTYQSAGINSRLFNRSFHSLVCEGLTALQVLPNVNHLRIRFIDMDSQLPLQNPYFELKDDRCTGLWSVPILQLLEICRPRASFVELSDGIEPVYDEDGVLVDVWPVRFRPLSIRARQYSILENPNELNPDQF</sequence>
<accession>A0A9W4IQS4</accession>
<dbReference type="OrthoDB" id="5281682at2759"/>
<dbReference type="AlphaFoldDB" id="A0A9W4IQS4"/>
<organism evidence="1 2">
    <name type="scientific">Penicillium salamii</name>
    <dbReference type="NCBI Taxonomy" id="1612424"/>
    <lineage>
        <taxon>Eukaryota</taxon>
        <taxon>Fungi</taxon>
        <taxon>Dikarya</taxon>
        <taxon>Ascomycota</taxon>
        <taxon>Pezizomycotina</taxon>
        <taxon>Eurotiomycetes</taxon>
        <taxon>Eurotiomycetidae</taxon>
        <taxon>Eurotiales</taxon>
        <taxon>Aspergillaceae</taxon>
        <taxon>Penicillium</taxon>
    </lineage>
</organism>
<protein>
    <submittedName>
        <fullName evidence="1">Uncharacterized protein</fullName>
    </submittedName>
</protein>
<evidence type="ECO:0000313" key="2">
    <source>
        <dbReference type="Proteomes" id="UP001152646"/>
    </source>
</evidence>
<comment type="caution">
    <text evidence="1">The sequence shown here is derived from an EMBL/GenBank/DDBJ whole genome shotgun (WGS) entry which is preliminary data.</text>
</comment>
<proteinExistence type="predicted"/>
<dbReference type="EMBL" id="CAJVPA010000099">
    <property type="protein sequence ID" value="CAG8325465.1"/>
    <property type="molecule type" value="Genomic_DNA"/>
</dbReference>
<dbReference type="Proteomes" id="UP001152646">
    <property type="component" value="Unassembled WGS sequence"/>
</dbReference>